<evidence type="ECO:0000256" key="5">
    <source>
        <dbReference type="SAM" id="Phobius"/>
    </source>
</evidence>
<name>A0A251T8V7_HELAN</name>
<keyword evidence="6" id="KW-0732">Signal</keyword>
<dbReference type="FunCoup" id="A0A251T8V7">
    <property type="interactions" value="136"/>
</dbReference>
<feature type="transmembrane region" description="Helical" evidence="5">
    <location>
        <begin position="406"/>
        <end position="425"/>
    </location>
</feature>
<gene>
    <name evidence="9" type="ORF">HannXRQ_Chr11g0326311</name>
    <name evidence="8" type="ORF">HanXRQr2_Chr11g0472031</name>
</gene>
<feature type="transmembrane region" description="Helical" evidence="5">
    <location>
        <begin position="363"/>
        <end position="386"/>
    </location>
</feature>
<evidence type="ECO:0000256" key="4">
    <source>
        <dbReference type="ARBA" id="ARBA00023136"/>
    </source>
</evidence>
<evidence type="ECO:0000256" key="2">
    <source>
        <dbReference type="ARBA" id="ARBA00022692"/>
    </source>
</evidence>
<feature type="domain" description="TMEM205-like" evidence="7">
    <location>
        <begin position="368"/>
        <end position="468"/>
    </location>
</feature>
<feature type="transmembrane region" description="Helical" evidence="5">
    <location>
        <begin position="437"/>
        <end position="457"/>
    </location>
</feature>
<evidence type="ECO:0000313" key="10">
    <source>
        <dbReference type="Proteomes" id="UP000215914"/>
    </source>
</evidence>
<comment type="subcellular location">
    <subcellularLocation>
        <location evidence="1">Membrane</location>
    </subcellularLocation>
</comment>
<feature type="signal peptide" evidence="6">
    <location>
        <begin position="1"/>
        <end position="19"/>
    </location>
</feature>
<feature type="transmembrane region" description="Helical" evidence="5">
    <location>
        <begin position="569"/>
        <end position="589"/>
    </location>
</feature>
<dbReference type="Pfam" id="PF13664">
    <property type="entry name" value="DUF4149"/>
    <property type="match status" value="1"/>
</dbReference>
<dbReference type="InParanoid" id="A0A251T8V7"/>
<evidence type="ECO:0000259" key="7">
    <source>
        <dbReference type="Pfam" id="PF13664"/>
    </source>
</evidence>
<dbReference type="PANTHER" id="PTHR47652">
    <property type="entry name" value="MITOCHONDRIAL IMPORT INNER MEMBRANE TRANSLOCASE SUBUNIT TIM44"/>
    <property type="match status" value="1"/>
</dbReference>
<keyword evidence="2 5" id="KW-0812">Transmembrane</keyword>
<organism evidence="9 10">
    <name type="scientific">Helianthus annuus</name>
    <name type="common">Common sunflower</name>
    <dbReference type="NCBI Taxonomy" id="4232"/>
    <lineage>
        <taxon>Eukaryota</taxon>
        <taxon>Viridiplantae</taxon>
        <taxon>Streptophyta</taxon>
        <taxon>Embryophyta</taxon>
        <taxon>Tracheophyta</taxon>
        <taxon>Spermatophyta</taxon>
        <taxon>Magnoliopsida</taxon>
        <taxon>eudicotyledons</taxon>
        <taxon>Gunneridae</taxon>
        <taxon>Pentapetalae</taxon>
        <taxon>asterids</taxon>
        <taxon>campanulids</taxon>
        <taxon>Asterales</taxon>
        <taxon>Asteraceae</taxon>
        <taxon>Asteroideae</taxon>
        <taxon>Heliantheae alliance</taxon>
        <taxon>Heliantheae</taxon>
        <taxon>Helianthus</taxon>
    </lineage>
</organism>
<dbReference type="OMA" id="VGRCTET"/>
<reference evidence="8" key="3">
    <citation type="submission" date="2020-06" db="EMBL/GenBank/DDBJ databases">
        <title>Helianthus annuus Genome sequencing and assembly Release 2.</title>
        <authorList>
            <person name="Gouzy J."/>
            <person name="Langlade N."/>
            <person name="Munos S."/>
        </authorList>
    </citation>
    <scope>NUCLEOTIDE SEQUENCE</scope>
    <source>
        <tissue evidence="8">Leaves</tissue>
    </source>
</reference>
<evidence type="ECO:0000256" key="1">
    <source>
        <dbReference type="ARBA" id="ARBA00004370"/>
    </source>
</evidence>
<evidence type="ECO:0000256" key="3">
    <source>
        <dbReference type="ARBA" id="ARBA00022989"/>
    </source>
</evidence>
<feature type="chain" id="PRO_5013191117" description="TMEM205-like domain-containing protein" evidence="6">
    <location>
        <begin position="20"/>
        <end position="601"/>
    </location>
</feature>
<protein>
    <recommendedName>
        <fullName evidence="7">TMEM205-like domain-containing protein</fullName>
    </recommendedName>
</protein>
<evidence type="ECO:0000256" key="6">
    <source>
        <dbReference type="SAM" id="SignalP"/>
    </source>
</evidence>
<dbReference type="EMBL" id="MNCJ02000326">
    <property type="protein sequence ID" value="KAF5780450.1"/>
    <property type="molecule type" value="Genomic_DNA"/>
</dbReference>
<dbReference type="Gramene" id="mRNA:HanXRQr2_Chr11g0472031">
    <property type="protein sequence ID" value="mRNA:HanXRQr2_Chr11g0472031"/>
    <property type="gene ID" value="HanXRQr2_Chr11g0472031"/>
</dbReference>
<reference evidence="8 10" key="1">
    <citation type="journal article" date="2017" name="Nature">
        <title>The sunflower genome provides insights into oil metabolism, flowering and Asterid evolution.</title>
        <authorList>
            <person name="Badouin H."/>
            <person name="Gouzy J."/>
            <person name="Grassa C.J."/>
            <person name="Murat F."/>
            <person name="Staton S.E."/>
            <person name="Cottret L."/>
            <person name="Lelandais-Briere C."/>
            <person name="Owens G.L."/>
            <person name="Carrere S."/>
            <person name="Mayjonade B."/>
            <person name="Legrand L."/>
            <person name="Gill N."/>
            <person name="Kane N.C."/>
            <person name="Bowers J.E."/>
            <person name="Hubner S."/>
            <person name="Bellec A."/>
            <person name="Berard A."/>
            <person name="Berges H."/>
            <person name="Blanchet N."/>
            <person name="Boniface M.C."/>
            <person name="Brunel D."/>
            <person name="Catrice O."/>
            <person name="Chaidir N."/>
            <person name="Claudel C."/>
            <person name="Donnadieu C."/>
            <person name="Faraut T."/>
            <person name="Fievet G."/>
            <person name="Helmstetter N."/>
            <person name="King M."/>
            <person name="Knapp S.J."/>
            <person name="Lai Z."/>
            <person name="Le Paslier M.C."/>
            <person name="Lippi Y."/>
            <person name="Lorenzon L."/>
            <person name="Mandel J.R."/>
            <person name="Marage G."/>
            <person name="Marchand G."/>
            <person name="Marquand E."/>
            <person name="Bret-Mestries E."/>
            <person name="Morien E."/>
            <person name="Nambeesan S."/>
            <person name="Nguyen T."/>
            <person name="Pegot-Espagnet P."/>
            <person name="Pouilly N."/>
            <person name="Raftis F."/>
            <person name="Sallet E."/>
            <person name="Schiex T."/>
            <person name="Thomas J."/>
            <person name="Vandecasteele C."/>
            <person name="Vares D."/>
            <person name="Vear F."/>
            <person name="Vautrin S."/>
            <person name="Crespi M."/>
            <person name="Mangin B."/>
            <person name="Burke J.M."/>
            <person name="Salse J."/>
            <person name="Munos S."/>
            <person name="Vincourt P."/>
            <person name="Rieseberg L.H."/>
            <person name="Langlade N.B."/>
        </authorList>
    </citation>
    <scope>NUCLEOTIDE SEQUENCE [LARGE SCALE GENOMIC DNA]</scope>
    <source>
        <strain evidence="10">cv. SF193</strain>
        <tissue evidence="8">Leaves</tissue>
    </source>
</reference>
<keyword evidence="4 5" id="KW-0472">Membrane</keyword>
<dbReference type="EMBL" id="CM007900">
    <property type="protein sequence ID" value="OTG07082.1"/>
    <property type="molecule type" value="Genomic_DNA"/>
</dbReference>
<keyword evidence="3 5" id="KW-1133">Transmembrane helix</keyword>
<sequence length="601" mass="65610">MMNILVICLVLSSHLLTAASTHREVIMNKGHRVVVVAYDKKTDRTTRVSISPQNVVVPSDEKPADGTTTFSSAKELVCDAYGKCKNKISSAFMKDTDIDKAEELEPVDEKPDEGATTFSGAKELVCDAYGKCKNKISSAFTKDTDIDKAEELEPVDEKPDDGTKTAFSGAKELVCDAYGKCKNKISSAFTKVTDIDKAEEIEEHTTEAVNKVIEKPPQHIGAAKSTFFGRVGEKLPGRTLGEFLVKAKDSVAKGLIGEAKKFVSNFMSIVKDFASKEFDIIDSPKRSVEDIFLNVSGEIKESVENMTKQAKETVKNVEDVLGQGSFNDILNKLKNMAYNVVWYVLYRDKIGSVTGLVRMVAGLVHMVGFSTAYGVCVWVTFVSSYILSRCLPRRMFGLVQSRIYPVYFRALAYCVFAALLGHLVSEKNEVLASKIGMFQSLSLVSALLMVLTNMILLEPRATKAMYKQMKLEKEEGRGLGAAFAAKDGMVDGGGGATVVRSAANGRGVRVAVAAKERTMDDHCATIARSVANGIAGKDGMADGHSATVVRSVAVERQDVLRMNEKLKRLNAYSSALNLFTLVALTWHMAYMGQRLKAIHGK</sequence>
<reference evidence="9" key="2">
    <citation type="submission" date="2017-02" db="EMBL/GenBank/DDBJ databases">
        <title>Sunflower complete genome.</title>
        <authorList>
            <person name="Langlade N."/>
            <person name="Munos S."/>
        </authorList>
    </citation>
    <scope>NUCLEOTIDE SEQUENCE [LARGE SCALE GENOMIC DNA]</scope>
    <source>
        <tissue evidence="9">Leaves</tissue>
    </source>
</reference>
<accession>A0A251T8V7</accession>
<dbReference type="OrthoDB" id="1641132at2759"/>
<dbReference type="GO" id="GO:0016020">
    <property type="term" value="C:membrane"/>
    <property type="evidence" value="ECO:0007669"/>
    <property type="project" value="UniProtKB-SubCell"/>
</dbReference>
<dbReference type="InterPro" id="IPR025423">
    <property type="entry name" value="TMEM205-like"/>
</dbReference>
<dbReference type="Proteomes" id="UP000215914">
    <property type="component" value="Chromosome 11"/>
</dbReference>
<evidence type="ECO:0000313" key="9">
    <source>
        <dbReference type="EMBL" id="OTG07082.1"/>
    </source>
</evidence>
<dbReference type="AlphaFoldDB" id="A0A251T8V7"/>
<dbReference type="PANTHER" id="PTHR47652:SF3">
    <property type="entry name" value="MITOCHONDRIAL IMPORT INNER MEMBRANE TRANSLOCASE SUBUNIT TIM44"/>
    <property type="match status" value="1"/>
</dbReference>
<keyword evidence="10" id="KW-1185">Reference proteome</keyword>
<proteinExistence type="predicted"/>
<evidence type="ECO:0000313" key="8">
    <source>
        <dbReference type="EMBL" id="KAF5780450.1"/>
    </source>
</evidence>